<name>A0ABY6LWE0_9FLAO</name>
<organism evidence="1 2">
    <name type="scientific">Flavobacterium agricola</name>
    <dbReference type="NCBI Taxonomy" id="2870839"/>
    <lineage>
        <taxon>Bacteria</taxon>
        <taxon>Pseudomonadati</taxon>
        <taxon>Bacteroidota</taxon>
        <taxon>Flavobacteriia</taxon>
        <taxon>Flavobacteriales</taxon>
        <taxon>Flavobacteriaceae</taxon>
        <taxon>Flavobacterium</taxon>
    </lineage>
</organism>
<dbReference type="Proteomes" id="UP001163328">
    <property type="component" value="Chromosome"/>
</dbReference>
<evidence type="ECO:0000313" key="1">
    <source>
        <dbReference type="EMBL" id="UYW00649.1"/>
    </source>
</evidence>
<gene>
    <name evidence="1" type="ORF">K5I29_08875</name>
</gene>
<dbReference type="EMBL" id="CP081495">
    <property type="protein sequence ID" value="UYW00649.1"/>
    <property type="molecule type" value="Genomic_DNA"/>
</dbReference>
<evidence type="ECO:0000313" key="2">
    <source>
        <dbReference type="Proteomes" id="UP001163328"/>
    </source>
</evidence>
<sequence>MKEFNHTFSNSRNVPELERPAYERLGINLSTTENKGTSRISVNTTENNELKMRSNNSFLHDNVD</sequence>
<reference evidence="1" key="1">
    <citation type="submission" date="2021-08" db="EMBL/GenBank/DDBJ databases">
        <title>Flavobacterium sp. strain CC-SYL302.</title>
        <authorList>
            <person name="Lin S.-Y."/>
            <person name="Lee T.-H."/>
            <person name="Young C.-C."/>
        </authorList>
    </citation>
    <scope>NUCLEOTIDE SEQUENCE</scope>
    <source>
        <strain evidence="1">CC-SYL302</strain>
    </source>
</reference>
<protein>
    <submittedName>
        <fullName evidence="1">Uncharacterized protein</fullName>
    </submittedName>
</protein>
<proteinExistence type="predicted"/>
<dbReference type="RefSeq" id="WP_264432620.1">
    <property type="nucleotide sequence ID" value="NZ_CP081495.1"/>
</dbReference>
<accession>A0ABY6LWE0</accession>
<keyword evidence="2" id="KW-1185">Reference proteome</keyword>